<evidence type="ECO:0000256" key="24">
    <source>
        <dbReference type="ARBA" id="ARBA00081195"/>
    </source>
</evidence>
<dbReference type="GO" id="GO:0015293">
    <property type="term" value="F:symporter activity"/>
    <property type="evidence" value="ECO:0007669"/>
    <property type="project" value="UniProtKB-KW"/>
</dbReference>
<sequence length="510" mass="55675">MAKTFDTPEKVVKRESTGVYRYVPARYLFIMLSFFGFVLAYAYKVVLSVAIVSMVGHTDTDSQTKSSDTCFVSTGNATQTPGATTPAPGEFSDWDSDTQAVILGAFFYGYVVTQLPAGVLAERYGGKWLFGGAIVTAAVLSLMGPVAARLGYTAFIATRIGQGLAEGAMFPCMNAMLSRWMPKMERSRGTTMIYTGAPMGTVITLPLAGVLCDSNFLGGWPSVFYVLGVAGCLWFVLWALLIHETPEAHPYISQEEYDYIVADQPRDRSQTKRMTPWREILTSVPVYALIITHFGQNWGFLTILTLLPTYFEKVLNLNIKSNGLMSSLPYLLQAVIAWTASFISDNLRQRGTIRINVIRKTNNTIAFIGPAVCLAAVALARCNTTLSIALFVLGMGLNGCNYPGFNSTHVDMAPNYAGTLMGLTNSIGNIPGFVAPMVAAAFYDDGQTLTNWSYVFYISSAVYIVTSIVYVLFASAELQSWGVSTTPETIHLNDTKTNNNVVYTVDCIVE</sequence>
<evidence type="ECO:0000256" key="22">
    <source>
        <dbReference type="ARBA" id="ARBA00069713"/>
    </source>
</evidence>
<feature type="transmembrane region" description="Helical" evidence="26">
    <location>
        <begin position="160"/>
        <end position="180"/>
    </location>
</feature>
<keyword evidence="5" id="KW-0813">Transport</keyword>
<proteinExistence type="predicted"/>
<keyword evidence="6" id="KW-1003">Cell membrane</keyword>
<keyword evidence="13" id="KW-0458">Lysosome</keyword>
<keyword evidence="7 26" id="KW-0812">Transmembrane</keyword>
<feature type="transmembrane region" description="Helical" evidence="26">
    <location>
        <begin position="365"/>
        <end position="396"/>
    </location>
</feature>
<feature type="transmembrane region" description="Helical" evidence="26">
    <location>
        <begin position="454"/>
        <end position="473"/>
    </location>
</feature>
<feature type="transmembrane region" description="Helical" evidence="26">
    <location>
        <begin position="223"/>
        <end position="242"/>
    </location>
</feature>
<evidence type="ECO:0000256" key="10">
    <source>
        <dbReference type="ARBA" id="ARBA00023018"/>
    </source>
</evidence>
<dbReference type="FunFam" id="1.20.1250.20:FF:000003">
    <property type="entry name" value="Solute carrier family 17 member 3"/>
    <property type="match status" value="1"/>
</dbReference>
<evidence type="ECO:0000256" key="19">
    <source>
        <dbReference type="ARBA" id="ARBA00051447"/>
    </source>
</evidence>
<dbReference type="GO" id="GO:0005765">
    <property type="term" value="C:lysosomal membrane"/>
    <property type="evidence" value="ECO:0007669"/>
    <property type="project" value="UniProtKB-SubCell"/>
</dbReference>
<evidence type="ECO:0000256" key="1">
    <source>
        <dbReference type="ARBA" id="ARBA00004432"/>
    </source>
</evidence>
<evidence type="ECO:0000256" key="8">
    <source>
        <dbReference type="ARBA" id="ARBA00022847"/>
    </source>
</evidence>
<dbReference type="CDD" id="cd17318">
    <property type="entry name" value="MFS_SLC17"/>
    <property type="match status" value="1"/>
</dbReference>
<evidence type="ECO:0000256" key="6">
    <source>
        <dbReference type="ARBA" id="ARBA00022475"/>
    </source>
</evidence>
<comment type="catalytic activity">
    <reaction evidence="17">
        <text>N-acetylneuraminate(in) + H(+)(in) = N-acetylneuraminate(out) + H(+)(out)</text>
        <dbReference type="Rhea" id="RHEA:28987"/>
        <dbReference type="ChEBI" id="CHEBI:15378"/>
        <dbReference type="ChEBI" id="CHEBI:35418"/>
    </reaction>
    <physiologicalReaction direction="right-to-left" evidence="17">
        <dbReference type="Rhea" id="RHEA:28989"/>
    </physiologicalReaction>
</comment>
<comment type="catalytic activity">
    <reaction evidence="20">
        <text>D-glucuronate(out) + H(+)(out) = D-glucuronate(in) + H(+)(in)</text>
        <dbReference type="Rhea" id="RHEA:72591"/>
        <dbReference type="ChEBI" id="CHEBI:15378"/>
        <dbReference type="ChEBI" id="CHEBI:58720"/>
    </reaction>
    <physiologicalReaction direction="left-to-right" evidence="20">
        <dbReference type="Rhea" id="RHEA:72592"/>
    </physiologicalReaction>
</comment>
<dbReference type="InterPro" id="IPR020846">
    <property type="entry name" value="MFS_dom"/>
</dbReference>
<organism evidence="28">
    <name type="scientific">Medioppia subpectinata</name>
    <dbReference type="NCBI Taxonomy" id="1979941"/>
    <lineage>
        <taxon>Eukaryota</taxon>
        <taxon>Metazoa</taxon>
        <taxon>Ecdysozoa</taxon>
        <taxon>Arthropoda</taxon>
        <taxon>Chelicerata</taxon>
        <taxon>Arachnida</taxon>
        <taxon>Acari</taxon>
        <taxon>Acariformes</taxon>
        <taxon>Sarcoptiformes</taxon>
        <taxon>Oribatida</taxon>
        <taxon>Brachypylina</taxon>
        <taxon>Oppioidea</taxon>
        <taxon>Oppiidae</taxon>
        <taxon>Medioppia</taxon>
    </lineage>
</organism>
<comment type="function">
    <text evidence="21">Receptor for CM101, a polysaccharide produced by group B Streptococcus with antipathoangiogenic properties.</text>
</comment>
<evidence type="ECO:0000256" key="2">
    <source>
        <dbReference type="ARBA" id="ARBA00004554"/>
    </source>
</evidence>
<dbReference type="OrthoDB" id="2985014at2759"/>
<keyword evidence="8" id="KW-0769">Symport</keyword>
<evidence type="ECO:0000256" key="15">
    <source>
        <dbReference type="ARBA" id="ARBA00050101"/>
    </source>
</evidence>
<feature type="transmembrane region" description="Helical" evidence="26">
    <location>
        <begin position="327"/>
        <end position="344"/>
    </location>
</feature>
<comment type="subcellular location">
    <subcellularLocation>
        <location evidence="2">Basolateral cell membrane</location>
        <topology evidence="2">Multi-pass membrane protein</topology>
    </subcellularLocation>
    <subcellularLocation>
        <location evidence="3">Cytoplasmic vesicle</location>
        <location evidence="3">Secretory vesicle membrane</location>
        <topology evidence="3">Multi-pass membrane protein</topology>
    </subcellularLocation>
    <subcellularLocation>
        <location evidence="1">Cytoplasmic vesicle</location>
        <location evidence="1">Secretory vesicle</location>
        <location evidence="1">Synaptic vesicle membrane</location>
    </subcellularLocation>
    <subcellularLocation>
        <location evidence="4">Lysosome membrane</location>
    </subcellularLocation>
</comment>
<feature type="transmembrane region" description="Helical" evidence="26">
    <location>
        <begin position="100"/>
        <end position="121"/>
    </location>
</feature>
<dbReference type="InterPro" id="IPR036259">
    <property type="entry name" value="MFS_trans_sf"/>
</dbReference>
<dbReference type="EMBL" id="CAJPIZ010007876">
    <property type="protein sequence ID" value="CAG2110671.1"/>
    <property type="molecule type" value="Genomic_DNA"/>
</dbReference>
<evidence type="ECO:0000256" key="13">
    <source>
        <dbReference type="ARBA" id="ARBA00023228"/>
    </source>
</evidence>
<keyword evidence="14" id="KW-0968">Cytoplasmic vesicle</keyword>
<protein>
    <recommendedName>
        <fullName evidence="22">Sialin</fullName>
    </recommendedName>
    <alternativeName>
        <fullName evidence="25">H(+)/nitrate cotransporter</fullName>
    </alternativeName>
    <alternativeName>
        <fullName evidence="23">H(+)/sialic acid cotransporter</fullName>
    </alternativeName>
    <alternativeName>
        <fullName evidence="24">Vesicular excitatory amino acid transporter</fullName>
    </alternativeName>
</protein>
<dbReference type="PROSITE" id="PS50850">
    <property type="entry name" value="MFS"/>
    <property type="match status" value="1"/>
</dbReference>
<feature type="transmembrane region" description="Helical" evidence="26">
    <location>
        <begin position="416"/>
        <end position="442"/>
    </location>
</feature>
<feature type="transmembrane region" description="Helical" evidence="26">
    <location>
        <begin position="27"/>
        <end position="52"/>
    </location>
</feature>
<evidence type="ECO:0000256" key="21">
    <source>
        <dbReference type="ARBA" id="ARBA00056891"/>
    </source>
</evidence>
<keyword evidence="9 26" id="KW-1133">Transmembrane helix</keyword>
<reference evidence="28" key="1">
    <citation type="submission" date="2020-11" db="EMBL/GenBank/DDBJ databases">
        <authorList>
            <person name="Tran Van P."/>
        </authorList>
    </citation>
    <scope>NUCLEOTIDE SEQUENCE</scope>
</reference>
<dbReference type="GO" id="GO:0006820">
    <property type="term" value="P:monoatomic anion transport"/>
    <property type="evidence" value="ECO:0007669"/>
    <property type="project" value="TreeGrafter"/>
</dbReference>
<evidence type="ECO:0000256" key="26">
    <source>
        <dbReference type="SAM" id="Phobius"/>
    </source>
</evidence>
<evidence type="ECO:0000256" key="17">
    <source>
        <dbReference type="ARBA" id="ARBA00050625"/>
    </source>
</evidence>
<dbReference type="InterPro" id="IPR050382">
    <property type="entry name" value="MFS_Na/Anion_cotransporter"/>
</dbReference>
<evidence type="ECO:0000256" key="16">
    <source>
        <dbReference type="ARBA" id="ARBA00050554"/>
    </source>
</evidence>
<evidence type="ECO:0000256" key="25">
    <source>
        <dbReference type="ARBA" id="ARBA00081925"/>
    </source>
</evidence>
<name>A0A7R9KVK7_9ACAR</name>
<feature type="transmembrane region" description="Helical" evidence="26">
    <location>
        <begin position="128"/>
        <end position="148"/>
    </location>
</feature>
<keyword evidence="29" id="KW-1185">Reference proteome</keyword>
<keyword evidence="12" id="KW-0325">Glycoprotein</keyword>
<evidence type="ECO:0000256" key="23">
    <source>
        <dbReference type="ARBA" id="ARBA00080244"/>
    </source>
</evidence>
<evidence type="ECO:0000256" key="4">
    <source>
        <dbReference type="ARBA" id="ARBA00004656"/>
    </source>
</evidence>
<dbReference type="InterPro" id="IPR011701">
    <property type="entry name" value="MFS"/>
</dbReference>
<dbReference type="Proteomes" id="UP000759131">
    <property type="component" value="Unassembled WGS sequence"/>
</dbReference>
<evidence type="ECO:0000256" key="14">
    <source>
        <dbReference type="ARBA" id="ARBA00023329"/>
    </source>
</evidence>
<dbReference type="SUPFAM" id="SSF103473">
    <property type="entry name" value="MFS general substrate transporter"/>
    <property type="match status" value="1"/>
</dbReference>
<feature type="transmembrane region" description="Helical" evidence="26">
    <location>
        <begin position="280"/>
        <end position="307"/>
    </location>
</feature>
<gene>
    <name evidence="28" type="ORF">OSB1V03_LOCUS10654</name>
</gene>
<dbReference type="GO" id="GO:0030672">
    <property type="term" value="C:synaptic vesicle membrane"/>
    <property type="evidence" value="ECO:0007669"/>
    <property type="project" value="UniProtKB-SubCell"/>
</dbReference>
<evidence type="ECO:0000313" key="28">
    <source>
        <dbReference type="EMBL" id="CAD7630241.1"/>
    </source>
</evidence>
<dbReference type="GO" id="GO:0016323">
    <property type="term" value="C:basolateral plasma membrane"/>
    <property type="evidence" value="ECO:0007669"/>
    <property type="project" value="UniProtKB-SubCell"/>
</dbReference>
<accession>A0A7R9KVK7</accession>
<evidence type="ECO:0000256" key="12">
    <source>
        <dbReference type="ARBA" id="ARBA00023180"/>
    </source>
</evidence>
<dbReference type="Gene3D" id="1.20.1250.20">
    <property type="entry name" value="MFS general substrate transporter like domains"/>
    <property type="match status" value="2"/>
</dbReference>
<comment type="catalytic activity">
    <reaction evidence="19">
        <text>L-glutamate(out) = L-glutamate(in)</text>
        <dbReference type="Rhea" id="RHEA:66336"/>
        <dbReference type="ChEBI" id="CHEBI:29985"/>
    </reaction>
    <physiologicalReaction direction="left-to-right" evidence="19">
        <dbReference type="Rhea" id="RHEA:66337"/>
    </physiologicalReaction>
</comment>
<dbReference type="EMBL" id="OC862451">
    <property type="protein sequence ID" value="CAD7630241.1"/>
    <property type="molecule type" value="Genomic_DNA"/>
</dbReference>
<evidence type="ECO:0000256" key="3">
    <source>
        <dbReference type="ARBA" id="ARBA00004638"/>
    </source>
</evidence>
<keyword evidence="11 26" id="KW-0472">Membrane</keyword>
<keyword evidence="10" id="KW-0770">Synapse</keyword>
<dbReference type="Pfam" id="PF07690">
    <property type="entry name" value="MFS_1"/>
    <property type="match status" value="1"/>
</dbReference>
<evidence type="ECO:0000256" key="5">
    <source>
        <dbReference type="ARBA" id="ARBA00022448"/>
    </source>
</evidence>
<evidence type="ECO:0000256" key="20">
    <source>
        <dbReference type="ARBA" id="ARBA00051612"/>
    </source>
</evidence>
<comment type="catalytic activity">
    <reaction evidence="18">
        <text>N-acetyl-L-aspartyl-L-glutamate(out) = N-acetyl-L-aspartyl-L-glutamate(in)</text>
        <dbReference type="Rhea" id="RHEA:72599"/>
        <dbReference type="ChEBI" id="CHEBI:76931"/>
    </reaction>
    <physiologicalReaction direction="left-to-right" evidence="18">
        <dbReference type="Rhea" id="RHEA:72600"/>
    </physiologicalReaction>
</comment>
<evidence type="ECO:0000256" key="18">
    <source>
        <dbReference type="ARBA" id="ARBA00051403"/>
    </source>
</evidence>
<comment type="catalytic activity">
    <reaction evidence="15">
        <text>2 nitrate(out) + H(+)(out) = 2 nitrate(in) + H(+)(in)</text>
        <dbReference type="Rhea" id="RHEA:71539"/>
        <dbReference type="ChEBI" id="CHEBI:15378"/>
        <dbReference type="ChEBI" id="CHEBI:17632"/>
    </reaction>
    <physiologicalReaction direction="left-to-right" evidence="15">
        <dbReference type="Rhea" id="RHEA:71540"/>
    </physiologicalReaction>
</comment>
<dbReference type="FunFam" id="1.20.1250.20:FF:000067">
    <property type="entry name" value="sialin isoform X2"/>
    <property type="match status" value="1"/>
</dbReference>
<dbReference type="PANTHER" id="PTHR11662:SF399">
    <property type="entry name" value="FI19708P1-RELATED"/>
    <property type="match status" value="1"/>
</dbReference>
<evidence type="ECO:0000313" key="29">
    <source>
        <dbReference type="Proteomes" id="UP000759131"/>
    </source>
</evidence>
<feature type="domain" description="Major facilitator superfamily (MFS) profile" evidence="27">
    <location>
        <begin position="28"/>
        <end position="478"/>
    </location>
</feature>
<feature type="transmembrane region" description="Helical" evidence="26">
    <location>
        <begin position="192"/>
        <end position="211"/>
    </location>
</feature>
<dbReference type="GO" id="GO:0046942">
    <property type="term" value="P:carboxylic acid transport"/>
    <property type="evidence" value="ECO:0007669"/>
    <property type="project" value="UniProtKB-ARBA"/>
</dbReference>
<dbReference type="AlphaFoldDB" id="A0A7R9KVK7"/>
<evidence type="ECO:0000256" key="7">
    <source>
        <dbReference type="ARBA" id="ARBA00022692"/>
    </source>
</evidence>
<comment type="catalytic activity">
    <reaction evidence="16">
        <text>L-aspartate(out) = L-aspartate(in)</text>
        <dbReference type="Rhea" id="RHEA:66332"/>
        <dbReference type="ChEBI" id="CHEBI:29991"/>
    </reaction>
    <physiologicalReaction direction="left-to-right" evidence="16">
        <dbReference type="Rhea" id="RHEA:66333"/>
    </physiologicalReaction>
</comment>
<evidence type="ECO:0000259" key="27">
    <source>
        <dbReference type="PROSITE" id="PS50850"/>
    </source>
</evidence>
<evidence type="ECO:0000256" key="11">
    <source>
        <dbReference type="ARBA" id="ARBA00023136"/>
    </source>
</evidence>
<evidence type="ECO:0000256" key="9">
    <source>
        <dbReference type="ARBA" id="ARBA00022989"/>
    </source>
</evidence>
<dbReference type="PANTHER" id="PTHR11662">
    <property type="entry name" value="SOLUTE CARRIER FAMILY 17"/>
    <property type="match status" value="1"/>
</dbReference>